<dbReference type="InterPro" id="IPR012334">
    <property type="entry name" value="Pectin_lyas_fold"/>
</dbReference>
<dbReference type="InterPro" id="IPR039448">
    <property type="entry name" value="Beta_helix"/>
</dbReference>
<name>A0A3B0VP43_9ZZZZ</name>
<dbReference type="InterPro" id="IPR011050">
    <property type="entry name" value="Pectin_lyase_fold/virulence"/>
</dbReference>
<dbReference type="SMART" id="SM00710">
    <property type="entry name" value="PbH1"/>
    <property type="match status" value="5"/>
</dbReference>
<reference evidence="2" key="1">
    <citation type="submission" date="2018-06" db="EMBL/GenBank/DDBJ databases">
        <authorList>
            <person name="Zhirakovskaya E."/>
        </authorList>
    </citation>
    <scope>NUCLEOTIDE SEQUENCE</scope>
</reference>
<evidence type="ECO:0000313" key="2">
    <source>
        <dbReference type="EMBL" id="VAW33394.1"/>
    </source>
</evidence>
<dbReference type="SUPFAM" id="SSF51126">
    <property type="entry name" value="Pectin lyase-like"/>
    <property type="match status" value="1"/>
</dbReference>
<dbReference type="AlphaFoldDB" id="A0A3B0VP43"/>
<sequence>MNILFKQQNIIVFMCFSLLILSIGLHAQTTTGTLQTYSTIKSIGVEWSISGDTNNNAQALVQYRINGTTTWLDAQPLFRVDFQSYDMLAGSIMFLNQATEYEVKLEFSDPDGGSETRIELIATKPVPAFPTTGDTYHVIPGTTGGDGSSANPFQGIVTAQNVAQPGDIFLLHAGDYGTGGQVLFTTPGELNNHIVWRSAGDGDVIFNQVRIETSYIWLHELNFIYADGNDYGLRTSNAPIGVVLTRNNFNNCHYCIYLNDGGENWYITDNIIKGDNDPNDGSNFSGEGIELARTSGHTVAYNKISWVADGISYPRSNVDIYGNDISEISDDGIEGDYGHNNIRIWGNRISNPNNNGISFQPMNGAPWYVLYNQVAAPGQDALKLRDRTDRVLLAHNTLVAWSGPVSSGSGYLRSFQSNNNLWISIQPRYIWEQGSGSGVNWKTNWDYDGYEWSNYPYAFKWQGQRLTDIPAFQAFTGQAANSIKIDYTTCFASFDVANPPPATIPFQHMTLNPSCNAVDAGIPLANINNGYTGNAPDLGAYELNGQLPQYGPRTILPDLIFASSFE</sequence>
<evidence type="ECO:0000259" key="1">
    <source>
        <dbReference type="Pfam" id="PF13229"/>
    </source>
</evidence>
<dbReference type="Gene3D" id="2.160.20.10">
    <property type="entry name" value="Single-stranded right-handed beta-helix, Pectin lyase-like"/>
    <property type="match status" value="1"/>
</dbReference>
<dbReference type="InterPro" id="IPR006626">
    <property type="entry name" value="PbH1"/>
</dbReference>
<dbReference type="Pfam" id="PF13229">
    <property type="entry name" value="Beta_helix"/>
    <property type="match status" value="1"/>
</dbReference>
<organism evidence="2">
    <name type="scientific">hydrothermal vent metagenome</name>
    <dbReference type="NCBI Taxonomy" id="652676"/>
    <lineage>
        <taxon>unclassified sequences</taxon>
        <taxon>metagenomes</taxon>
        <taxon>ecological metagenomes</taxon>
    </lineage>
</organism>
<proteinExistence type="predicted"/>
<gene>
    <name evidence="2" type="ORF">MNBD_GAMMA01-1787</name>
</gene>
<protein>
    <recommendedName>
        <fullName evidence="1">Right handed beta helix domain-containing protein</fullName>
    </recommendedName>
</protein>
<dbReference type="EMBL" id="UOEW01000030">
    <property type="protein sequence ID" value="VAW33394.1"/>
    <property type="molecule type" value="Genomic_DNA"/>
</dbReference>
<feature type="domain" description="Right handed beta helix" evidence="1">
    <location>
        <begin position="288"/>
        <end position="420"/>
    </location>
</feature>
<accession>A0A3B0VP43</accession>